<comment type="caution">
    <text evidence="1">The sequence shown here is derived from an EMBL/GenBank/DDBJ whole genome shotgun (WGS) entry which is preliminary data.</text>
</comment>
<sequence length="378" mass="43449">MVEGGIRRYGRGVNVLLEGIFYNGHGLAEGNRMLLRMLHEAGFRVRIEARDAEERNRLLEPEEARFISSFETTELGSNDIYLYNWVGAYVRRRPEFRVNIARTTFETDRIPGSWVPELNRFDEVWVQSTFNKTTFVSSGVTVPIRLIPNFFDTDRFMPEGLAMPLPVQESFRFLSVFDLKRRKGYDVLLDAFLNEFSSGDDVALVIKIRDNNKDGLLVEQIEAHPKPKCDRPPIYIIDQMLSTEELLQLYRACDAFVLPTRGEGWGRPFFEAMLMELPVIGTNWSGQVDFMNSRNSHLVGVERFVEITDNENRAFIGHVWAEPSRSDLREKMRIVFGSQPAAKERAVKARKELLRKFSRQATASKVIGELAKFAQVLA</sequence>
<dbReference type="Pfam" id="PF13692">
    <property type="entry name" value="Glyco_trans_1_4"/>
    <property type="match status" value="1"/>
</dbReference>
<keyword evidence="2" id="KW-1185">Reference proteome</keyword>
<evidence type="ECO:0000313" key="2">
    <source>
        <dbReference type="Proteomes" id="UP000282311"/>
    </source>
</evidence>
<keyword evidence="1" id="KW-0808">Transferase</keyword>
<accession>A0A3B0CKH4</accession>
<name>A0A3B0CKH4_9BACL</name>
<dbReference type="SUPFAM" id="SSF53756">
    <property type="entry name" value="UDP-Glycosyltransferase/glycogen phosphorylase"/>
    <property type="match status" value="1"/>
</dbReference>
<organism evidence="1 2">
    <name type="scientific">Paenibacillus ginsengarvi</name>
    <dbReference type="NCBI Taxonomy" id="400777"/>
    <lineage>
        <taxon>Bacteria</taxon>
        <taxon>Bacillati</taxon>
        <taxon>Bacillota</taxon>
        <taxon>Bacilli</taxon>
        <taxon>Bacillales</taxon>
        <taxon>Paenibacillaceae</taxon>
        <taxon>Paenibacillus</taxon>
    </lineage>
</organism>
<dbReference type="PANTHER" id="PTHR46656:SF3">
    <property type="entry name" value="PUTATIVE-RELATED"/>
    <property type="match status" value="1"/>
</dbReference>
<protein>
    <submittedName>
        <fullName evidence="1">Glycosyltransferase</fullName>
    </submittedName>
</protein>
<dbReference type="GO" id="GO:0016740">
    <property type="term" value="F:transferase activity"/>
    <property type="evidence" value="ECO:0007669"/>
    <property type="project" value="UniProtKB-KW"/>
</dbReference>
<proteinExistence type="predicted"/>
<reference evidence="1 2" key="1">
    <citation type="journal article" date="2007" name="Int. J. Syst. Evol. Microbiol.">
        <title>Paenibacillus ginsengarvi sp. nov., isolated from soil from ginseng cultivation.</title>
        <authorList>
            <person name="Yoon M.H."/>
            <person name="Ten L.N."/>
            <person name="Im W.T."/>
        </authorList>
    </citation>
    <scope>NUCLEOTIDE SEQUENCE [LARGE SCALE GENOMIC DNA]</scope>
    <source>
        <strain evidence="1 2">KCTC 13059</strain>
    </source>
</reference>
<dbReference type="EMBL" id="RBAH01000005">
    <property type="protein sequence ID" value="RKN85331.1"/>
    <property type="molecule type" value="Genomic_DNA"/>
</dbReference>
<dbReference type="Gene3D" id="3.40.50.2000">
    <property type="entry name" value="Glycogen Phosphorylase B"/>
    <property type="match status" value="1"/>
</dbReference>
<dbReference type="AlphaFoldDB" id="A0A3B0CKH4"/>
<dbReference type="Proteomes" id="UP000282311">
    <property type="component" value="Unassembled WGS sequence"/>
</dbReference>
<evidence type="ECO:0000313" key="1">
    <source>
        <dbReference type="EMBL" id="RKN85331.1"/>
    </source>
</evidence>
<gene>
    <name evidence="1" type="ORF">D7M11_09615</name>
</gene>
<dbReference type="PANTHER" id="PTHR46656">
    <property type="entry name" value="PUTATIVE-RELATED"/>
    <property type="match status" value="1"/>
</dbReference>